<evidence type="ECO:0000313" key="2">
    <source>
        <dbReference type="Proteomes" id="UP000078397"/>
    </source>
</evidence>
<protein>
    <submittedName>
        <fullName evidence="1">Uncharacterized protein</fullName>
    </submittedName>
</protein>
<proteinExistence type="predicted"/>
<accession>A0A179G8E6</accession>
<sequence length="66" mass="7362">MLWTWTMGTGNPTNVLRSGASCYHRYHNRALASLRLSVRGRVSTAVVFHRRVLHAGSSASPNRRPS</sequence>
<comment type="caution">
    <text evidence="1">The sequence shown here is derived from an EMBL/GenBank/DDBJ whole genome shotgun (WGS) entry which is preliminary data.</text>
</comment>
<keyword evidence="2" id="KW-1185">Reference proteome</keyword>
<dbReference type="KEGG" id="pchm:VFPPC_15409"/>
<dbReference type="AlphaFoldDB" id="A0A179G8E6"/>
<dbReference type="RefSeq" id="XP_018150158.2">
    <property type="nucleotide sequence ID" value="XM_018293162.2"/>
</dbReference>
<dbReference type="Proteomes" id="UP000078397">
    <property type="component" value="Unassembled WGS sequence"/>
</dbReference>
<reference evidence="1 2" key="1">
    <citation type="journal article" date="2016" name="PLoS Pathog.">
        <title>Biosynthesis of antibiotic leucinostatins in bio-control fungus Purpureocillium lilacinum and their inhibition on phytophthora revealed by genome mining.</title>
        <authorList>
            <person name="Wang G."/>
            <person name="Liu Z."/>
            <person name="Lin R."/>
            <person name="Li E."/>
            <person name="Mao Z."/>
            <person name="Ling J."/>
            <person name="Yang Y."/>
            <person name="Yin W.B."/>
            <person name="Xie B."/>
        </authorList>
    </citation>
    <scope>NUCLEOTIDE SEQUENCE [LARGE SCALE GENOMIC DNA]</scope>
    <source>
        <strain evidence="1">170</strain>
    </source>
</reference>
<dbReference type="GeneID" id="28857156"/>
<dbReference type="EMBL" id="LSBJ02000001">
    <property type="protein sequence ID" value="OAQ74075.2"/>
    <property type="molecule type" value="Genomic_DNA"/>
</dbReference>
<name>A0A179G8E6_METCM</name>
<gene>
    <name evidence="1" type="ORF">VFPPC_15409</name>
</gene>
<organism evidence="1 2">
    <name type="scientific">Pochonia chlamydosporia 170</name>
    <dbReference type="NCBI Taxonomy" id="1380566"/>
    <lineage>
        <taxon>Eukaryota</taxon>
        <taxon>Fungi</taxon>
        <taxon>Dikarya</taxon>
        <taxon>Ascomycota</taxon>
        <taxon>Pezizomycotina</taxon>
        <taxon>Sordariomycetes</taxon>
        <taxon>Hypocreomycetidae</taxon>
        <taxon>Hypocreales</taxon>
        <taxon>Clavicipitaceae</taxon>
        <taxon>Pochonia</taxon>
    </lineage>
</organism>
<evidence type="ECO:0000313" key="1">
    <source>
        <dbReference type="EMBL" id="OAQ74075.2"/>
    </source>
</evidence>